<evidence type="ECO:0000313" key="1">
    <source>
        <dbReference type="EMBL" id="KAA2264091.1"/>
    </source>
</evidence>
<name>A0A5B2XMG1_9PSEU</name>
<dbReference type="OrthoDB" id="786532at2"/>
<dbReference type="InterPro" id="IPR009078">
    <property type="entry name" value="Ferritin-like_SF"/>
</dbReference>
<dbReference type="EMBL" id="VUOB01000013">
    <property type="protein sequence ID" value="KAA2264091.1"/>
    <property type="molecule type" value="Genomic_DNA"/>
</dbReference>
<dbReference type="InterPro" id="IPR025859">
    <property type="entry name" value="AurF/CmlI"/>
</dbReference>
<keyword evidence="2" id="KW-1185">Reference proteome</keyword>
<accession>A0A5B2XMG1</accession>
<dbReference type="InterPro" id="IPR012348">
    <property type="entry name" value="RNR-like"/>
</dbReference>
<comment type="caution">
    <text evidence="1">The sequence shown here is derived from an EMBL/GenBank/DDBJ whole genome shotgun (WGS) entry which is preliminary data.</text>
</comment>
<dbReference type="Pfam" id="PF11583">
    <property type="entry name" value="AurF"/>
    <property type="match status" value="1"/>
</dbReference>
<gene>
    <name evidence="1" type="ORF">F0L68_08915</name>
</gene>
<dbReference type="GO" id="GO:0016491">
    <property type="term" value="F:oxidoreductase activity"/>
    <property type="evidence" value="ECO:0007669"/>
    <property type="project" value="InterPro"/>
</dbReference>
<reference evidence="1 2" key="2">
    <citation type="submission" date="2019-09" db="EMBL/GenBank/DDBJ databases">
        <authorList>
            <person name="Jin C."/>
        </authorList>
    </citation>
    <scope>NUCLEOTIDE SEQUENCE [LARGE SCALE GENOMIC DNA]</scope>
    <source>
        <strain evidence="1 2">AN110305</strain>
    </source>
</reference>
<sequence>MTRAAHVVDRQGTDIDKTAARLLNSAARTSYDPDVDVDWNAPLVDGLYFIPPHRVSLYGTELWDSLSEDQRIELSRHELASIASAGIWLEMILMQFLVRYSYKPDPTQRNVHYALTEVADECRHSVMFATMIERIGAPTYGPNRLNKALGTLLRSAGGGPSMFAATLIGEEIPDRLQRECMADERVQPLVRMVNRIHVVEEARHLSFAREELARELDGISRARLEFHRVITAKAAHVLVGSLISPLVYRSIGLDPVETKKLALRNPHHLETLRWAGEKLVKHLDGVGMIGGPSRQWWRAARLV</sequence>
<dbReference type="SUPFAM" id="SSF47240">
    <property type="entry name" value="Ferritin-like"/>
    <property type="match status" value="1"/>
</dbReference>
<dbReference type="AlphaFoldDB" id="A0A5B2XMG1"/>
<dbReference type="Proteomes" id="UP000323454">
    <property type="component" value="Unassembled WGS sequence"/>
</dbReference>
<dbReference type="RefSeq" id="WP_149848998.1">
    <property type="nucleotide sequence ID" value="NZ_VUOB01000013.1"/>
</dbReference>
<dbReference type="Gene3D" id="1.10.620.20">
    <property type="entry name" value="Ribonucleotide Reductase, subunit A"/>
    <property type="match status" value="1"/>
</dbReference>
<proteinExistence type="predicted"/>
<reference evidence="1 2" key="1">
    <citation type="submission" date="2019-09" db="EMBL/GenBank/DDBJ databases">
        <title>Goodfellowia gen. nov., a new genus of the Pseudonocardineae related to Actinoalloteichus, containing Goodfellowia coeruleoviolacea gen. nov., comb. nov. gen. nov., comb. nov.</title>
        <authorList>
            <person name="Labeda D."/>
        </authorList>
    </citation>
    <scope>NUCLEOTIDE SEQUENCE [LARGE SCALE GENOMIC DNA]</scope>
    <source>
        <strain evidence="1 2">AN110305</strain>
    </source>
</reference>
<protein>
    <submittedName>
        <fullName evidence="1">Diiron oxygenase</fullName>
    </submittedName>
</protein>
<organism evidence="1 2">
    <name type="scientific">Solihabitans fulvus</name>
    <dbReference type="NCBI Taxonomy" id="1892852"/>
    <lineage>
        <taxon>Bacteria</taxon>
        <taxon>Bacillati</taxon>
        <taxon>Actinomycetota</taxon>
        <taxon>Actinomycetes</taxon>
        <taxon>Pseudonocardiales</taxon>
        <taxon>Pseudonocardiaceae</taxon>
        <taxon>Solihabitans</taxon>
    </lineage>
</organism>
<evidence type="ECO:0000313" key="2">
    <source>
        <dbReference type="Proteomes" id="UP000323454"/>
    </source>
</evidence>